<name>A0A8H3INN1_9LECA</name>
<feature type="domain" description="DUF3533" evidence="3">
    <location>
        <begin position="52"/>
        <end position="459"/>
    </location>
</feature>
<gene>
    <name evidence="4" type="ORF">HETSPECPRED_009298</name>
</gene>
<keyword evidence="5" id="KW-1185">Reference proteome</keyword>
<protein>
    <recommendedName>
        <fullName evidence="3">DUF3533 domain-containing protein</fullName>
    </recommendedName>
</protein>
<dbReference type="AlphaFoldDB" id="A0A8H3INN1"/>
<dbReference type="GO" id="GO:0016020">
    <property type="term" value="C:membrane"/>
    <property type="evidence" value="ECO:0007669"/>
    <property type="project" value="TreeGrafter"/>
</dbReference>
<organism evidence="4 5">
    <name type="scientific">Heterodermia speciosa</name>
    <dbReference type="NCBI Taxonomy" id="116794"/>
    <lineage>
        <taxon>Eukaryota</taxon>
        <taxon>Fungi</taxon>
        <taxon>Dikarya</taxon>
        <taxon>Ascomycota</taxon>
        <taxon>Pezizomycotina</taxon>
        <taxon>Lecanoromycetes</taxon>
        <taxon>OSLEUM clade</taxon>
        <taxon>Lecanoromycetidae</taxon>
        <taxon>Caliciales</taxon>
        <taxon>Physciaceae</taxon>
        <taxon>Heterodermia</taxon>
    </lineage>
</organism>
<evidence type="ECO:0000313" key="5">
    <source>
        <dbReference type="Proteomes" id="UP000664521"/>
    </source>
</evidence>
<feature type="compositionally biased region" description="Basic and acidic residues" evidence="1">
    <location>
        <begin position="1"/>
        <end position="25"/>
    </location>
</feature>
<dbReference type="Pfam" id="PF12051">
    <property type="entry name" value="DUF3533"/>
    <property type="match status" value="1"/>
</dbReference>
<proteinExistence type="predicted"/>
<evidence type="ECO:0000259" key="3">
    <source>
        <dbReference type="Pfam" id="PF12051"/>
    </source>
</evidence>
<feature type="transmembrane region" description="Helical" evidence="2">
    <location>
        <begin position="270"/>
        <end position="292"/>
    </location>
</feature>
<dbReference type="InterPro" id="IPR053001">
    <property type="entry name" value="MNNG_permease-like"/>
</dbReference>
<dbReference type="PANTHER" id="PTHR34814:SF1">
    <property type="entry name" value="NITROSOGUANIDINE RESISTANCE PROTEIN SNG1"/>
    <property type="match status" value="1"/>
</dbReference>
<sequence length="486" mass="54540">MASSNEERSSSDDTHLEKGNDDHQGPPKPVGFFHPALNNVRKQVFLLWAKTTLILMVFILAVLSLYWAGLFHVYENYNALGVYVVDFDGLAPYDTGGPPLLGPMVTKQIDAQITLVEPSNHIKLTDPPPHLGYELRPPSMFNNDPMQVRQAVYNQDAWAAIIINSNATALLRAAVATGNTSYDPLGAAQVVYVQARDETTTNDHIMPTLDALQTTITSMFGKMWTQMVLQNASDPNVLANIQKVPQALSPAIGFSIFNLRPFTPAVATPAVTIGLIYLIIISFFSYSFYVPFHMKFVSPEGHPPLVYWQEVAWRWVATITAYLFLSLAYSLLSLAFQIPFSNPAAPATEVANNANEYGRASFVVFWMVNYVGMIALGMASENVTMVIGQPWTALWLIFWVISNVSTAFYEIALEPKFYYWGYAWPLHNIVEASRTIIFNTHSRIGLNFGVLFAWCGINSILFVPCCYFLRWQMQRQKKKEAESKEE</sequence>
<feature type="transmembrane region" description="Helical" evidence="2">
    <location>
        <begin position="391"/>
        <end position="412"/>
    </location>
</feature>
<keyword evidence="2" id="KW-0472">Membrane</keyword>
<feature type="transmembrane region" description="Helical" evidence="2">
    <location>
        <begin position="313"/>
        <end position="340"/>
    </location>
</feature>
<dbReference type="OrthoDB" id="2140105at2759"/>
<comment type="caution">
    <text evidence="4">The sequence shown here is derived from an EMBL/GenBank/DDBJ whole genome shotgun (WGS) entry which is preliminary data.</text>
</comment>
<evidence type="ECO:0000313" key="4">
    <source>
        <dbReference type="EMBL" id="CAF9934627.1"/>
    </source>
</evidence>
<dbReference type="PANTHER" id="PTHR34814">
    <property type="entry name" value="NITROSOGUANIDINE RESISTANCE PROTEIN SNG1"/>
    <property type="match status" value="1"/>
</dbReference>
<keyword evidence="2" id="KW-0812">Transmembrane</keyword>
<accession>A0A8H3INN1</accession>
<evidence type="ECO:0000256" key="2">
    <source>
        <dbReference type="SAM" id="Phobius"/>
    </source>
</evidence>
<feature type="transmembrane region" description="Helical" evidence="2">
    <location>
        <begin position="45"/>
        <end position="68"/>
    </location>
</feature>
<feature type="transmembrane region" description="Helical" evidence="2">
    <location>
        <begin position="360"/>
        <end position="379"/>
    </location>
</feature>
<dbReference type="EMBL" id="CAJPDS010000076">
    <property type="protein sequence ID" value="CAF9934627.1"/>
    <property type="molecule type" value="Genomic_DNA"/>
</dbReference>
<feature type="region of interest" description="Disordered" evidence="1">
    <location>
        <begin position="1"/>
        <end position="30"/>
    </location>
</feature>
<keyword evidence="2" id="KW-1133">Transmembrane helix</keyword>
<dbReference type="InterPro" id="IPR022703">
    <property type="entry name" value="DUF3533"/>
</dbReference>
<feature type="transmembrane region" description="Helical" evidence="2">
    <location>
        <begin position="448"/>
        <end position="469"/>
    </location>
</feature>
<dbReference type="Proteomes" id="UP000664521">
    <property type="component" value="Unassembled WGS sequence"/>
</dbReference>
<reference evidence="4" key="1">
    <citation type="submission" date="2021-03" db="EMBL/GenBank/DDBJ databases">
        <authorList>
            <person name="Tagirdzhanova G."/>
        </authorList>
    </citation>
    <scope>NUCLEOTIDE SEQUENCE</scope>
</reference>
<evidence type="ECO:0000256" key="1">
    <source>
        <dbReference type="SAM" id="MobiDB-lite"/>
    </source>
</evidence>